<gene>
    <name evidence="2" type="ORF">OG563_00185</name>
</gene>
<dbReference type="Proteomes" id="UP001432062">
    <property type="component" value="Chromosome"/>
</dbReference>
<evidence type="ECO:0008006" key="4">
    <source>
        <dbReference type="Google" id="ProtNLM"/>
    </source>
</evidence>
<feature type="region of interest" description="Disordered" evidence="1">
    <location>
        <begin position="263"/>
        <end position="303"/>
    </location>
</feature>
<dbReference type="RefSeq" id="WP_329410708.1">
    <property type="nucleotide sequence ID" value="NZ_CP109441.1"/>
</dbReference>
<evidence type="ECO:0000313" key="2">
    <source>
        <dbReference type="EMBL" id="WUV46718.1"/>
    </source>
</evidence>
<organism evidence="2 3">
    <name type="scientific">Nocardia vinacea</name>
    <dbReference type="NCBI Taxonomy" id="96468"/>
    <lineage>
        <taxon>Bacteria</taxon>
        <taxon>Bacillati</taxon>
        <taxon>Actinomycetota</taxon>
        <taxon>Actinomycetes</taxon>
        <taxon>Mycobacteriales</taxon>
        <taxon>Nocardiaceae</taxon>
        <taxon>Nocardia</taxon>
    </lineage>
</organism>
<feature type="region of interest" description="Disordered" evidence="1">
    <location>
        <begin position="185"/>
        <end position="222"/>
    </location>
</feature>
<name>A0ABZ1YU65_9NOCA</name>
<feature type="region of interest" description="Disordered" evidence="1">
    <location>
        <begin position="124"/>
        <end position="153"/>
    </location>
</feature>
<feature type="compositionally biased region" description="Basic and acidic residues" evidence="1">
    <location>
        <begin position="263"/>
        <end position="281"/>
    </location>
</feature>
<proteinExistence type="predicted"/>
<dbReference type="EMBL" id="CP109441">
    <property type="protein sequence ID" value="WUV46718.1"/>
    <property type="molecule type" value="Genomic_DNA"/>
</dbReference>
<evidence type="ECO:0000313" key="3">
    <source>
        <dbReference type="Proteomes" id="UP001432062"/>
    </source>
</evidence>
<reference evidence="2" key="1">
    <citation type="submission" date="2022-10" db="EMBL/GenBank/DDBJ databases">
        <title>The complete genomes of actinobacterial strains from the NBC collection.</title>
        <authorList>
            <person name="Joergensen T.S."/>
            <person name="Alvarez Arevalo M."/>
            <person name="Sterndorff E.B."/>
            <person name="Faurdal D."/>
            <person name="Vuksanovic O."/>
            <person name="Mourched A.-S."/>
            <person name="Charusanti P."/>
            <person name="Shaw S."/>
            <person name="Blin K."/>
            <person name="Weber T."/>
        </authorList>
    </citation>
    <scope>NUCLEOTIDE SEQUENCE</scope>
    <source>
        <strain evidence="2">NBC_01482</strain>
    </source>
</reference>
<evidence type="ECO:0000256" key="1">
    <source>
        <dbReference type="SAM" id="MobiDB-lite"/>
    </source>
</evidence>
<keyword evidence="3" id="KW-1185">Reference proteome</keyword>
<protein>
    <recommendedName>
        <fullName evidence="4">HNH endonuclease</fullName>
    </recommendedName>
</protein>
<feature type="compositionally biased region" description="Basic residues" evidence="1">
    <location>
        <begin position="282"/>
        <end position="291"/>
    </location>
</feature>
<sequence length="524" mass="58766">MPSAFLDALFHLDCLFHVESPRLAREMFPDALALATPAERAFLDELTDTFTRYPFQTAHKRLDAIWKTADPERRELINRCAPDTEPGLHTRELPEIFEISYTAAELPPMPIRDRYRPLITQRAPSRATDAARNAPDKVAARTQARPVPTPSIPGDHRAHLLPYAIATEAMITGYVLGGMFTDGTTIADPDAAPEPPQRPVEVAVPDPDSEEERAKRQHRRYARDHAEATELWDRVYVNYVAGQYDTEHRVAWKDRRDGEHTDQMLDERTSDYFDSHDDTAPRARRTRRRGHGGAPRRGGRITEDEAKAFADARTGLRVRDDARPQIPNQGNGLDYDDAAMVPVMGWRCVSCFIERPMTDQRPIHIRDGQLVSDDGLCDSCRADGHPGVPPLPKEFTTADFVISRCEFLAATYPAAAHALIVEVWHRAAPHPICRHITRFLATHPELTPNPAKPLQRATEVAATEGAPRPRATVRKGRARLGADQRHGRCDGCTRYSVIHTDNYCLTCRIDLGLTPARPRPSQAA</sequence>
<accession>A0ABZ1YU65</accession>